<name>A0A1G9SK62_9BACT</name>
<feature type="transmembrane region" description="Helical" evidence="1">
    <location>
        <begin position="54"/>
        <end position="75"/>
    </location>
</feature>
<evidence type="ECO:0000256" key="1">
    <source>
        <dbReference type="SAM" id="Phobius"/>
    </source>
</evidence>
<feature type="transmembrane region" description="Helical" evidence="1">
    <location>
        <begin position="26"/>
        <end position="48"/>
    </location>
</feature>
<keyword evidence="1" id="KW-0472">Membrane</keyword>
<proteinExistence type="predicted"/>
<evidence type="ECO:0000313" key="3">
    <source>
        <dbReference type="Proteomes" id="UP000198510"/>
    </source>
</evidence>
<dbReference type="EMBL" id="FNFO01000012">
    <property type="protein sequence ID" value="SDM35878.1"/>
    <property type="molecule type" value="Genomic_DNA"/>
</dbReference>
<dbReference type="Proteomes" id="UP000198510">
    <property type="component" value="Unassembled WGS sequence"/>
</dbReference>
<dbReference type="STRING" id="1075417.SAMN05421823_112194"/>
<gene>
    <name evidence="2" type="ORF">SAMN05421823_112194</name>
</gene>
<reference evidence="2 3" key="1">
    <citation type="submission" date="2016-10" db="EMBL/GenBank/DDBJ databases">
        <authorList>
            <person name="de Groot N.N."/>
        </authorList>
    </citation>
    <scope>NUCLEOTIDE SEQUENCE [LARGE SCALE GENOMIC DNA]</scope>
    <source>
        <strain evidence="2 3">DSM 25186</strain>
    </source>
</reference>
<evidence type="ECO:0000313" key="2">
    <source>
        <dbReference type="EMBL" id="SDM35878.1"/>
    </source>
</evidence>
<dbReference type="AlphaFoldDB" id="A0A1G9SK62"/>
<protein>
    <submittedName>
        <fullName evidence="2">Uncharacterized protein</fullName>
    </submittedName>
</protein>
<keyword evidence="1" id="KW-1133">Transmembrane helix</keyword>
<dbReference type="RefSeq" id="WP_218127179.1">
    <property type="nucleotide sequence ID" value="NZ_FNFO01000012.1"/>
</dbReference>
<keyword evidence="3" id="KW-1185">Reference proteome</keyword>
<sequence>MTTYSLRTLKHRFYERSVRRQRQFQVTLGCLAVAVNLMLGGMLFWLGISFIPLVFVSLALTLSVVAPFFDVPALVRKGQLTYQSTLFLSETPRRGVVVVHGGTLFDYYFVLDRRQTGAQRTQVVLAEYLKGLLQLAVTHPDDTRLRGTSYVLNERTARKVGLKRVNTDPIQYLILMYNFCNLWVSNYLVKGKWVLPKLSAIHTYEGTVRDIADRRAYIAALLEQLTSP</sequence>
<keyword evidence="1" id="KW-0812">Transmembrane</keyword>
<organism evidence="2 3">
    <name type="scientific">Catalinimonas alkaloidigena</name>
    <dbReference type="NCBI Taxonomy" id="1075417"/>
    <lineage>
        <taxon>Bacteria</taxon>
        <taxon>Pseudomonadati</taxon>
        <taxon>Bacteroidota</taxon>
        <taxon>Cytophagia</taxon>
        <taxon>Cytophagales</taxon>
        <taxon>Catalimonadaceae</taxon>
        <taxon>Catalinimonas</taxon>
    </lineage>
</organism>
<accession>A0A1G9SK62</accession>